<keyword evidence="2" id="KW-0732">Signal</keyword>
<name>A0ABY8TGH2_TETOB</name>
<feature type="coiled-coil region" evidence="1">
    <location>
        <begin position="621"/>
        <end position="648"/>
    </location>
</feature>
<feature type="coiled-coil region" evidence="1">
    <location>
        <begin position="756"/>
        <end position="783"/>
    </location>
</feature>
<organism evidence="3 4">
    <name type="scientific">Tetradesmus obliquus</name>
    <name type="common">Green alga</name>
    <name type="synonym">Acutodesmus obliquus</name>
    <dbReference type="NCBI Taxonomy" id="3088"/>
    <lineage>
        <taxon>Eukaryota</taxon>
        <taxon>Viridiplantae</taxon>
        <taxon>Chlorophyta</taxon>
        <taxon>core chlorophytes</taxon>
        <taxon>Chlorophyceae</taxon>
        <taxon>CS clade</taxon>
        <taxon>Sphaeropleales</taxon>
        <taxon>Scenedesmaceae</taxon>
        <taxon>Tetradesmus</taxon>
    </lineage>
</organism>
<sequence length="1265" mass="132250">MSPSRGLVVSLLLVVLCAGTGLASQGVLSAASNAASISSAVTAAAASSNFSSIPAAANANIDVGTINATTAMSVSKQLDDAQRGLHNATMDLSSKQAAYDAANRTLQQAQQAADAAKQAVDAAAAAIKAKQETYDQAVVAKAAAKAAYELAQRELQYVQQAASNASSHLLNVSKSALAAGQKMDRAKMAAAEAAQKAVEAERDLRLLKSQLLLAQANQQSLKLQIMYAQMNVSALEGELSRAMAQKAETSGALSEAVAVKVAAEQRLNSILAAKPVAAKLYAGATNASYQANATRNAAQRTLAKAQAQLGQLKQALKAAQGKKQAAVGVLAAVPGQLGAAQFKVASSTGKTMATEAAWAAANLQMAFATKALERANATLASALDGPTSAEARARFLGAQKRLEDAKDFFKKARLQKESAVTALTAAKEGLKTAESTALSVPLLLLELDAQIGDLTKSAIPQLQEALTSLKRNVSATELTAKLAMAGVHAAERMVVLADEKAAQAEKAWQAAEDKVDELLDQHNNLLTQIAAMAEYFKSHSQLSTARAADPTKAAADEQARIKSSLEALGKALVEADARVFNIQGQKQDVAAVLAEQKVLAAHEAAKAAAAESEFRLEAANLAAAKASVTSLQQQLQKANASYADAAANLAKQQGALEAAVSELRGEQEALHDATAAVNATRAAHQQATAEVSAAVAASLHAQKVLTAAMASLQNAKANEANAMTDYFAAKELKARLEGQLASASAAVSSSRDPNVTQQLQAQADQLTSQISAAATKLQLLAAELDTAKAATAEAQIGVTSASNAKDSLIAAELAANVAFKAYEAAQLELISADKGSSQVHAAYKEKQAALDAAQEAQRSAEGHVNSSLQLLQAKQQKVNDLRNAATAVESLKAQVFTLESQAAEAMQPPVEQQLCSLEQLVHSLGFKEAVDHHILYPGHRREQLISRMVDRMLGGTSFDNLQLGGAALDGLAGDERFAERCRLLLQMFNIKATAEQIRGCSGQQEQDTALLLQMAGLLQAMERQRGSTSRDATPAASQQASVSAVPSDAAVAQLLTNACSNLAKLTSDSMQLFAADLNDVLKTYSDQGALAQLQQLRQQATAKAQQLQQQLQQALASGSSCEGACSDPWRQQVQQVEQGLERLLQQVQQFDQTYQQELSVWADVANQDAQQQQQLVLGLALQAAGSSDSVDQVAEGVGLAARRIVAAYKGVNAALEGFGCIMKQHQALQSVPTAVLQEERAVHSEEARMYSNSAAILQPAAAAAK</sequence>
<dbReference type="Proteomes" id="UP001244341">
    <property type="component" value="Chromosome 1b"/>
</dbReference>
<evidence type="ECO:0000256" key="2">
    <source>
        <dbReference type="SAM" id="SignalP"/>
    </source>
</evidence>
<feature type="coiled-coil region" evidence="1">
    <location>
        <begin position="501"/>
        <end position="528"/>
    </location>
</feature>
<gene>
    <name evidence="3" type="ORF">OEZ85_007623</name>
</gene>
<feature type="coiled-coil region" evidence="1">
    <location>
        <begin position="92"/>
        <end position="126"/>
    </location>
</feature>
<feature type="coiled-coil region" evidence="1">
    <location>
        <begin position="1090"/>
        <end position="1153"/>
    </location>
</feature>
<evidence type="ECO:0000313" key="3">
    <source>
        <dbReference type="EMBL" id="WIA08169.1"/>
    </source>
</evidence>
<keyword evidence="4" id="KW-1185">Reference proteome</keyword>
<accession>A0ABY8TGH2</accession>
<evidence type="ECO:0000256" key="1">
    <source>
        <dbReference type="SAM" id="Coils"/>
    </source>
</evidence>
<reference evidence="3 4" key="1">
    <citation type="submission" date="2023-05" db="EMBL/GenBank/DDBJ databases">
        <title>A 100% complete, gapless, phased diploid assembly of the Scenedesmus obliquus UTEX 3031 genome.</title>
        <authorList>
            <person name="Biondi T.C."/>
            <person name="Hanschen E.R."/>
            <person name="Kwon T."/>
            <person name="Eng W."/>
            <person name="Kruse C.P.S."/>
            <person name="Koehler S.I."/>
            <person name="Kunde Y."/>
            <person name="Gleasner C.D."/>
            <person name="You Mak K.T."/>
            <person name="Polle J."/>
            <person name="Hovde B.T."/>
            <person name="Starkenburg S.R."/>
        </authorList>
    </citation>
    <scope>NUCLEOTIDE SEQUENCE [LARGE SCALE GENOMIC DNA]</scope>
    <source>
        <strain evidence="3 4">DOE0152z</strain>
    </source>
</reference>
<feature type="signal peptide" evidence="2">
    <location>
        <begin position="1"/>
        <end position="23"/>
    </location>
</feature>
<feature type="coiled-coil region" evidence="1">
    <location>
        <begin position="183"/>
        <end position="217"/>
    </location>
</feature>
<evidence type="ECO:0000313" key="4">
    <source>
        <dbReference type="Proteomes" id="UP001244341"/>
    </source>
</evidence>
<proteinExistence type="predicted"/>
<feature type="chain" id="PRO_5045819540" evidence="2">
    <location>
        <begin position="24"/>
        <end position="1265"/>
    </location>
</feature>
<protein>
    <submittedName>
        <fullName evidence="3">Uncharacterized protein</fullName>
    </submittedName>
</protein>
<keyword evidence="1" id="KW-0175">Coiled coil</keyword>
<feature type="coiled-coil region" evidence="1">
    <location>
        <begin position="295"/>
        <end position="322"/>
    </location>
</feature>
<dbReference type="EMBL" id="CP126208">
    <property type="protein sequence ID" value="WIA08169.1"/>
    <property type="molecule type" value="Genomic_DNA"/>
</dbReference>
<dbReference type="SUPFAM" id="SSF57997">
    <property type="entry name" value="Tropomyosin"/>
    <property type="match status" value="1"/>
</dbReference>